<accession>A0A4Y7K985</accession>
<protein>
    <submittedName>
        <fullName evidence="1">Uncharacterized protein</fullName>
    </submittedName>
</protein>
<dbReference type="EMBL" id="CM010721">
    <property type="protein sequence ID" value="RZC69924.1"/>
    <property type="molecule type" value="Genomic_DNA"/>
</dbReference>
<dbReference type="Proteomes" id="UP000316621">
    <property type="component" value="Chromosome 7"/>
</dbReference>
<keyword evidence="2" id="KW-1185">Reference proteome</keyword>
<dbReference type="Gramene" id="RZC69924">
    <property type="protein sequence ID" value="RZC69924"/>
    <property type="gene ID" value="C5167_033040"/>
</dbReference>
<organism evidence="1 2">
    <name type="scientific">Papaver somniferum</name>
    <name type="common">Opium poppy</name>
    <dbReference type="NCBI Taxonomy" id="3469"/>
    <lineage>
        <taxon>Eukaryota</taxon>
        <taxon>Viridiplantae</taxon>
        <taxon>Streptophyta</taxon>
        <taxon>Embryophyta</taxon>
        <taxon>Tracheophyta</taxon>
        <taxon>Spermatophyta</taxon>
        <taxon>Magnoliopsida</taxon>
        <taxon>Ranunculales</taxon>
        <taxon>Papaveraceae</taxon>
        <taxon>Papaveroideae</taxon>
        <taxon>Papaver</taxon>
    </lineage>
</organism>
<gene>
    <name evidence="1" type="ORF">C5167_033040</name>
</gene>
<reference evidence="1 2" key="1">
    <citation type="journal article" date="2018" name="Science">
        <title>The opium poppy genome and morphinan production.</title>
        <authorList>
            <person name="Guo L."/>
            <person name="Winzer T."/>
            <person name="Yang X."/>
            <person name="Li Y."/>
            <person name="Ning Z."/>
            <person name="He Z."/>
            <person name="Teodor R."/>
            <person name="Lu Y."/>
            <person name="Bowser T.A."/>
            <person name="Graham I.A."/>
            <person name="Ye K."/>
        </authorList>
    </citation>
    <scope>NUCLEOTIDE SEQUENCE [LARGE SCALE GENOMIC DNA]</scope>
    <source>
        <strain evidence="2">cv. HN1</strain>
        <tissue evidence="1">Leaves</tissue>
    </source>
</reference>
<dbReference type="AlphaFoldDB" id="A0A4Y7K985"/>
<proteinExistence type="predicted"/>
<evidence type="ECO:0000313" key="1">
    <source>
        <dbReference type="EMBL" id="RZC69924.1"/>
    </source>
</evidence>
<name>A0A4Y7K985_PAPSO</name>
<evidence type="ECO:0000313" key="2">
    <source>
        <dbReference type="Proteomes" id="UP000316621"/>
    </source>
</evidence>
<sequence length="89" mass="9698">MFPSLNLEIVRALARGGKLFSLVFISAADTSQVAKSIDSGFFPDCTILSGAEALKPEYVVFFFDGYIDLDAYDTLAMKLKGEGRCYISA</sequence>